<name>A0A1G9F1E4_9BACL</name>
<feature type="coiled-coil region" evidence="1">
    <location>
        <begin position="52"/>
        <end position="92"/>
    </location>
</feature>
<sequence length="167" mass="19786">MIVEIISALMFFIALTLINVSVIYKYRRKIKWFFNEVYNKSLKRSTPLQKEIKAEQKEIKRLEQHKADMKELERLKEQREKLFEETRKFKGVDPMPHLKAIEKMNSPEETDTFIYESTTGSISQCPECETENIASAISYGVLLDRYHNTCLDCNHKWMAETKILEDK</sequence>
<keyword evidence="2" id="KW-1133">Transmembrane helix</keyword>
<accession>A0A1G9F1E4</accession>
<keyword evidence="2" id="KW-0812">Transmembrane</keyword>
<organism evidence="3 4">
    <name type="scientific">Lacicoccus qingdaonensis</name>
    <dbReference type="NCBI Taxonomy" id="576118"/>
    <lineage>
        <taxon>Bacteria</taxon>
        <taxon>Bacillati</taxon>
        <taxon>Bacillota</taxon>
        <taxon>Bacilli</taxon>
        <taxon>Bacillales</taxon>
        <taxon>Salinicoccaceae</taxon>
        <taxon>Lacicoccus</taxon>
    </lineage>
</organism>
<keyword evidence="4" id="KW-1185">Reference proteome</keyword>
<keyword evidence="2" id="KW-0472">Membrane</keyword>
<evidence type="ECO:0000313" key="4">
    <source>
        <dbReference type="Proteomes" id="UP000199008"/>
    </source>
</evidence>
<evidence type="ECO:0000313" key="3">
    <source>
        <dbReference type="EMBL" id="SDK82083.1"/>
    </source>
</evidence>
<dbReference type="RefSeq" id="WP_092986114.1">
    <property type="nucleotide sequence ID" value="NZ_FNFY01000010.1"/>
</dbReference>
<evidence type="ECO:0000256" key="2">
    <source>
        <dbReference type="SAM" id="Phobius"/>
    </source>
</evidence>
<dbReference type="EMBL" id="FNFY01000010">
    <property type="protein sequence ID" value="SDK82083.1"/>
    <property type="molecule type" value="Genomic_DNA"/>
</dbReference>
<keyword evidence="1" id="KW-0175">Coiled coil</keyword>
<proteinExistence type="predicted"/>
<feature type="transmembrane region" description="Helical" evidence="2">
    <location>
        <begin position="6"/>
        <end position="24"/>
    </location>
</feature>
<dbReference type="Proteomes" id="UP000199008">
    <property type="component" value="Unassembled WGS sequence"/>
</dbReference>
<evidence type="ECO:0000256" key="1">
    <source>
        <dbReference type="SAM" id="Coils"/>
    </source>
</evidence>
<dbReference type="AlphaFoldDB" id="A0A1G9F1E4"/>
<gene>
    <name evidence="3" type="ORF">SAMN05216216_11078</name>
</gene>
<dbReference type="STRING" id="576118.SAMN05216216_11078"/>
<reference evidence="4" key="1">
    <citation type="submission" date="2016-10" db="EMBL/GenBank/DDBJ databases">
        <authorList>
            <person name="Varghese N."/>
            <person name="Submissions S."/>
        </authorList>
    </citation>
    <scope>NUCLEOTIDE SEQUENCE [LARGE SCALE GENOMIC DNA]</scope>
    <source>
        <strain evidence="4">CGMCC 1.8895</strain>
    </source>
</reference>
<protein>
    <submittedName>
        <fullName evidence="3">Uncharacterized protein</fullName>
    </submittedName>
</protein>